<dbReference type="Proteomes" id="UP001562065">
    <property type="component" value="Unassembled WGS sequence"/>
</dbReference>
<sequence length="247" mass="27895">MSGNSRTVQSSQPGPHPDLERVVRRHLSRPWQGPVAAHTRAAFDLAENWRARQGAQRPLVLDSGCGTGRSTLVLAERWPQSLVIGLDQSADRLQRGGRRFEQLPDNLLWLRAEAGDFWRLAVAAGWRLAHHALWFPNPWPKPGHLRRRWHGHPAWAELLRLGGQLELRTNWPIYAEEMALALACSGHRAETAAYTAQPPFLTDFEEKYQLSGHQLWQLTADLDAASVEDFEHLPVRDVGFQEDAAGH</sequence>
<keyword evidence="4" id="KW-0489">Methyltransferase</keyword>
<evidence type="ECO:0000256" key="3">
    <source>
        <dbReference type="ARBA" id="ARBA00011977"/>
    </source>
</evidence>
<evidence type="ECO:0000256" key="5">
    <source>
        <dbReference type="ARBA" id="ARBA00022679"/>
    </source>
</evidence>
<dbReference type="PROSITE" id="PS51625">
    <property type="entry name" value="SAM_MT_TRMB"/>
    <property type="match status" value="1"/>
</dbReference>
<dbReference type="Pfam" id="PF02390">
    <property type="entry name" value="Methyltransf_4"/>
    <property type="match status" value="1"/>
</dbReference>
<dbReference type="EMBL" id="JBGCUO010000001">
    <property type="protein sequence ID" value="MEY1661906.1"/>
    <property type="molecule type" value="Genomic_DNA"/>
</dbReference>
<protein>
    <recommendedName>
        <fullName evidence="3">tRNA (guanine(46)-N(7))-methyltransferase</fullName>
        <ecNumber evidence="3">2.1.1.33</ecNumber>
    </recommendedName>
</protein>
<dbReference type="InterPro" id="IPR029063">
    <property type="entry name" value="SAM-dependent_MTases_sf"/>
</dbReference>
<keyword evidence="5" id="KW-0808">Transferase</keyword>
<dbReference type="PANTHER" id="PTHR23417">
    <property type="entry name" value="3-DEOXY-D-MANNO-OCTULOSONIC-ACID TRANSFERASE/TRNA GUANINE-N 7 - -METHYLTRANSFERASE"/>
    <property type="match status" value="1"/>
</dbReference>
<keyword evidence="6" id="KW-0949">S-adenosyl-L-methionine</keyword>
<gene>
    <name evidence="8" type="ORF">AB5I84_07050</name>
</gene>
<reference evidence="8 9" key="1">
    <citation type="submission" date="2024-07" db="EMBL/GenBank/DDBJ databases">
        <authorList>
            <person name="Ren Q."/>
        </authorList>
    </citation>
    <scope>NUCLEOTIDE SEQUENCE [LARGE SCALE GENOMIC DNA]</scope>
    <source>
        <strain evidence="8 9">REN37</strain>
    </source>
</reference>
<dbReference type="SUPFAM" id="SSF53335">
    <property type="entry name" value="S-adenosyl-L-methionine-dependent methyltransferases"/>
    <property type="match status" value="1"/>
</dbReference>
<evidence type="ECO:0000256" key="2">
    <source>
        <dbReference type="ARBA" id="ARBA00003015"/>
    </source>
</evidence>
<comment type="caution">
    <text evidence="8">The sequence shown here is derived from an EMBL/GenBank/DDBJ whole genome shotgun (WGS) entry which is preliminary data.</text>
</comment>
<evidence type="ECO:0000256" key="7">
    <source>
        <dbReference type="ARBA" id="ARBA00022694"/>
    </source>
</evidence>
<evidence type="ECO:0000256" key="4">
    <source>
        <dbReference type="ARBA" id="ARBA00022603"/>
    </source>
</evidence>
<keyword evidence="7" id="KW-0819">tRNA processing</keyword>
<name>A0ABV4AJF7_9GAMM</name>
<evidence type="ECO:0000256" key="1">
    <source>
        <dbReference type="ARBA" id="ARBA00000142"/>
    </source>
</evidence>
<dbReference type="Gene3D" id="3.40.50.150">
    <property type="entry name" value="Vaccinia Virus protein VP39"/>
    <property type="match status" value="1"/>
</dbReference>
<evidence type="ECO:0000256" key="6">
    <source>
        <dbReference type="ARBA" id="ARBA00022691"/>
    </source>
</evidence>
<proteinExistence type="predicted"/>
<evidence type="ECO:0000313" key="8">
    <source>
        <dbReference type="EMBL" id="MEY1661906.1"/>
    </source>
</evidence>
<comment type="catalytic activity">
    <reaction evidence="1">
        <text>guanosine(46) in tRNA + S-adenosyl-L-methionine = N(7)-methylguanosine(46) in tRNA + S-adenosyl-L-homocysteine</text>
        <dbReference type="Rhea" id="RHEA:42708"/>
        <dbReference type="Rhea" id="RHEA-COMP:10188"/>
        <dbReference type="Rhea" id="RHEA-COMP:10189"/>
        <dbReference type="ChEBI" id="CHEBI:57856"/>
        <dbReference type="ChEBI" id="CHEBI:59789"/>
        <dbReference type="ChEBI" id="CHEBI:74269"/>
        <dbReference type="ChEBI" id="CHEBI:74480"/>
        <dbReference type="EC" id="2.1.1.33"/>
    </reaction>
</comment>
<dbReference type="EC" id="2.1.1.33" evidence="3"/>
<dbReference type="InterPro" id="IPR003358">
    <property type="entry name" value="tRNA_(Gua-N-7)_MeTrfase_Trmb"/>
</dbReference>
<dbReference type="RefSeq" id="WP_369455155.1">
    <property type="nucleotide sequence ID" value="NZ_JBGCUO010000001.1"/>
</dbReference>
<evidence type="ECO:0000313" key="9">
    <source>
        <dbReference type="Proteomes" id="UP001562065"/>
    </source>
</evidence>
<dbReference type="PANTHER" id="PTHR23417:SF14">
    <property type="entry name" value="PENTACOTRIPEPTIDE-REPEAT REGION OF PRORP DOMAIN-CONTAINING PROTEIN"/>
    <property type="match status" value="1"/>
</dbReference>
<accession>A0ABV4AJF7</accession>
<comment type="function">
    <text evidence="2">Catalyzes the formation of N(7)-methylguanine at position 46 (m7G46) in tRNA.</text>
</comment>
<organism evidence="8 9">
    <name type="scientific">Isoalcanivorax beigongshangi</name>
    <dbReference type="NCBI Taxonomy" id="3238810"/>
    <lineage>
        <taxon>Bacteria</taxon>
        <taxon>Pseudomonadati</taxon>
        <taxon>Pseudomonadota</taxon>
        <taxon>Gammaproteobacteria</taxon>
        <taxon>Oceanospirillales</taxon>
        <taxon>Alcanivoracaceae</taxon>
        <taxon>Isoalcanivorax</taxon>
    </lineage>
</organism>
<dbReference type="CDD" id="cd02440">
    <property type="entry name" value="AdoMet_MTases"/>
    <property type="match status" value="1"/>
</dbReference>
<keyword evidence="9" id="KW-1185">Reference proteome</keyword>